<dbReference type="EMBL" id="LT594323">
    <property type="protein sequence ID" value="SBT40506.1"/>
    <property type="molecule type" value="Genomic_DNA"/>
</dbReference>
<protein>
    <submittedName>
        <fullName evidence="2">Fic/DOC family protein</fullName>
    </submittedName>
</protein>
<dbReference type="Pfam" id="PF02661">
    <property type="entry name" value="Fic"/>
    <property type="match status" value="1"/>
</dbReference>
<dbReference type="Gene3D" id="1.10.3290.10">
    <property type="entry name" value="Fido-like domain"/>
    <property type="match status" value="1"/>
</dbReference>
<dbReference type="Proteomes" id="UP000199385">
    <property type="component" value="Chromosome I"/>
</dbReference>
<sequence>MTLDEARQRISPYHLTWPEVDPASHPFDPAQVHDVLREIGTPVPPPVHWDGKTYVGDVEARAWRDRVSHALVDRYGRWAAGWRWSVGEGDFDGGPVGSWCCVSHSMKGSADETLTLAADALREWRRWLEDLAERFDRFLPLASGDGDEELLVAWETAVAQLVVMTVDRTRNDSGWYFHCERVLGWFLTAAGIPEQRHAALIEHAIGGRFRSWVAPDVVQVQEVAERLARQVVDVQTSTAAADHWDEGRRRQDTDRYRRPEVGRRLDALEAWEAARARVDWVSAAGHVSGPARTGRDAVAAHVARRPDGAAPLAAALDQVRAAAAEGGPLTFALLAGWQATVLGVPEAAFRTDPASAKGGRERYHWRPDLPAVFEARLAEATDPAVPLPSRAARVYLDVAFFHPFDDGNARAAMLALYYVLAREGVVLDQAAPLLVTVRQAHDRFGAAGLAKLVELLIDKTRRQAG</sequence>
<name>A0A1A8Z9H1_9ACTN</name>
<keyword evidence="3" id="KW-1185">Reference proteome</keyword>
<dbReference type="SUPFAM" id="SSF140931">
    <property type="entry name" value="Fic-like"/>
    <property type="match status" value="1"/>
</dbReference>
<dbReference type="RefSeq" id="WP_197675862.1">
    <property type="nucleotide sequence ID" value="NZ_LT594323.1"/>
</dbReference>
<evidence type="ECO:0000313" key="3">
    <source>
        <dbReference type="Proteomes" id="UP000199385"/>
    </source>
</evidence>
<gene>
    <name evidence="2" type="ORF">GA0070611_1288</name>
</gene>
<dbReference type="PROSITE" id="PS51459">
    <property type="entry name" value="FIDO"/>
    <property type="match status" value="1"/>
</dbReference>
<proteinExistence type="predicted"/>
<dbReference type="PATRIC" id="fig|261654.4.peg.1308"/>
<dbReference type="AlphaFoldDB" id="A0A1A8Z9H1"/>
<dbReference type="InterPro" id="IPR003812">
    <property type="entry name" value="Fido"/>
</dbReference>
<evidence type="ECO:0000313" key="2">
    <source>
        <dbReference type="EMBL" id="SBT40506.1"/>
    </source>
</evidence>
<accession>A0A1A8Z9H1</accession>
<reference evidence="3" key="1">
    <citation type="submission" date="2016-06" db="EMBL/GenBank/DDBJ databases">
        <authorList>
            <person name="Varghese N."/>
            <person name="Submissions Spin"/>
        </authorList>
    </citation>
    <scope>NUCLEOTIDE SEQUENCE [LARGE SCALE GENOMIC DNA]</scope>
    <source>
        <strain evidence="3">DSM 44815</strain>
    </source>
</reference>
<organism evidence="2 3">
    <name type="scientific">Micromonospora auratinigra</name>
    <dbReference type="NCBI Taxonomy" id="261654"/>
    <lineage>
        <taxon>Bacteria</taxon>
        <taxon>Bacillati</taxon>
        <taxon>Actinomycetota</taxon>
        <taxon>Actinomycetes</taxon>
        <taxon>Micromonosporales</taxon>
        <taxon>Micromonosporaceae</taxon>
        <taxon>Micromonospora</taxon>
    </lineage>
</organism>
<dbReference type="STRING" id="261654.GA0070611_1288"/>
<evidence type="ECO:0000259" key="1">
    <source>
        <dbReference type="PROSITE" id="PS51459"/>
    </source>
</evidence>
<feature type="domain" description="Fido" evidence="1">
    <location>
        <begin position="329"/>
        <end position="458"/>
    </location>
</feature>
<dbReference type="InterPro" id="IPR036597">
    <property type="entry name" value="Fido-like_dom_sf"/>
</dbReference>